<evidence type="ECO:0000313" key="2">
    <source>
        <dbReference type="EMBL" id="SOV84016.1"/>
    </source>
</evidence>
<reference evidence="2 3" key="1">
    <citation type="submission" date="2016-09" db="EMBL/GenBank/DDBJ databases">
        <authorList>
            <consortium name="Pathogen Informatics"/>
        </authorList>
    </citation>
    <scope>NUCLEOTIDE SEQUENCE [LARGE SCALE GENOMIC DNA]</scope>
</reference>
<evidence type="ECO:0000256" key="1">
    <source>
        <dbReference type="SAM" id="Phobius"/>
    </source>
</evidence>
<dbReference type="AlphaFoldDB" id="A0A2P9DSM8"/>
<proteinExistence type="predicted"/>
<organism evidence="2 3">
    <name type="scientific">Plasmodium reichenowi</name>
    <dbReference type="NCBI Taxonomy" id="5854"/>
    <lineage>
        <taxon>Eukaryota</taxon>
        <taxon>Sar</taxon>
        <taxon>Alveolata</taxon>
        <taxon>Apicomplexa</taxon>
        <taxon>Aconoidasida</taxon>
        <taxon>Haemosporida</taxon>
        <taxon>Plasmodiidae</taxon>
        <taxon>Plasmodium</taxon>
        <taxon>Plasmodium (Laverania)</taxon>
    </lineage>
</organism>
<protein>
    <submittedName>
        <fullName evidence="2">PIR protein</fullName>
    </submittedName>
</protein>
<dbReference type="EMBL" id="OFAE01000011">
    <property type="protein sequence ID" value="SOV84016.1"/>
    <property type="molecule type" value="Genomic_DNA"/>
</dbReference>
<evidence type="ECO:0000313" key="3">
    <source>
        <dbReference type="Proteomes" id="UP000240500"/>
    </source>
</evidence>
<keyword evidence="1" id="KW-1133">Transmembrane helix</keyword>
<dbReference type="Proteomes" id="UP000240500">
    <property type="component" value="Unassembled WGS sequence"/>
</dbReference>
<name>A0A2P9DSM8_PLARE</name>
<gene>
    <name evidence="2" type="ORF">PRG01_0024700</name>
</gene>
<keyword evidence="1" id="KW-0472">Membrane</keyword>
<sequence>MVIISIPPMMIITMYLIEEKIIICYSSGLSFLLLFLYHFIIIHIIYLKYNTFFYFVKQIKYV</sequence>
<feature type="transmembrane region" description="Helical" evidence="1">
    <location>
        <begin position="21"/>
        <end position="46"/>
    </location>
</feature>
<accession>A0A2P9DSM8</accession>
<keyword evidence="1" id="KW-0812">Transmembrane</keyword>
<dbReference type="VEuPathDB" id="PlasmoDB:PRG01_0024700"/>